<evidence type="ECO:0000259" key="17">
    <source>
        <dbReference type="PROSITE" id="PS51194"/>
    </source>
</evidence>
<evidence type="ECO:0000259" key="18">
    <source>
        <dbReference type="PROSITE" id="PS51195"/>
    </source>
</evidence>
<dbReference type="SMART" id="SM00490">
    <property type="entry name" value="HELICc"/>
    <property type="match status" value="1"/>
</dbReference>
<evidence type="ECO:0000256" key="10">
    <source>
        <dbReference type="ARBA" id="ARBA00024769"/>
    </source>
</evidence>
<comment type="similarity">
    <text evidence="8">Belongs to the DEAD box helicase family. eIF4A subfamily.</text>
</comment>
<comment type="function">
    <text evidence="10">ATP-dependent RNA helicase which is a subunit of the eIF4F complex involved in cap recognition and is required for mRNA binding to ribosome. In the current model of translation initiation, eIF4A unwinds RNA secondary structures in the 5'-UTR of mRNAs which is necessary to allow efficient binding of the small ribosomal subunit, and subsequent scanning for the initiator codon.</text>
</comment>
<feature type="domain" description="Helicase C-terminal" evidence="17">
    <location>
        <begin position="336"/>
        <end position="482"/>
    </location>
</feature>
<dbReference type="GO" id="GO:0003743">
    <property type="term" value="F:translation initiation factor activity"/>
    <property type="evidence" value="ECO:0007669"/>
    <property type="project" value="UniProtKB-KW"/>
</dbReference>
<keyword evidence="3 14" id="KW-0547">Nucleotide-binding</keyword>
<evidence type="ECO:0000313" key="19">
    <source>
        <dbReference type="EMBL" id="CAD2222134.1"/>
    </source>
</evidence>
<dbReference type="SUPFAM" id="SSF52540">
    <property type="entry name" value="P-loop containing nucleoside triphosphate hydrolases"/>
    <property type="match status" value="1"/>
</dbReference>
<evidence type="ECO:0000256" key="5">
    <source>
        <dbReference type="ARBA" id="ARBA00022806"/>
    </source>
</evidence>
<keyword evidence="2" id="KW-0396">Initiation factor</keyword>
<dbReference type="InterPro" id="IPR014014">
    <property type="entry name" value="RNA_helicase_DEAD_Q_motif"/>
</dbReference>
<feature type="short sequence motif" description="Q motif" evidence="13">
    <location>
        <begin position="101"/>
        <end position="129"/>
    </location>
</feature>
<feature type="compositionally biased region" description="Gly residues" evidence="15">
    <location>
        <begin position="533"/>
        <end position="547"/>
    </location>
</feature>
<dbReference type="FunFam" id="3.40.50.300:FF:000079">
    <property type="entry name" value="probable ATP-dependent RNA helicase DDX17"/>
    <property type="match status" value="1"/>
</dbReference>
<feature type="domain" description="Helicase ATP-binding" evidence="16">
    <location>
        <begin position="132"/>
        <end position="308"/>
    </location>
</feature>
<dbReference type="VEuPathDB" id="TriTrypDB:ADEAN_000967300"/>
<feature type="domain" description="DEAD-box RNA helicase Q" evidence="18">
    <location>
        <begin position="101"/>
        <end position="129"/>
    </location>
</feature>
<dbReference type="OrthoDB" id="196131at2759"/>
<accession>A0A7G2CT73</accession>
<evidence type="ECO:0000256" key="7">
    <source>
        <dbReference type="ARBA" id="ARBA00022917"/>
    </source>
</evidence>
<evidence type="ECO:0000256" key="1">
    <source>
        <dbReference type="ARBA" id="ARBA00012552"/>
    </source>
</evidence>
<name>A0A7G2CT73_9TRYP</name>
<dbReference type="GO" id="GO:0005524">
    <property type="term" value="F:ATP binding"/>
    <property type="evidence" value="ECO:0007669"/>
    <property type="project" value="UniProtKB-KW"/>
</dbReference>
<dbReference type="PROSITE" id="PS00039">
    <property type="entry name" value="DEAD_ATP_HELICASE"/>
    <property type="match status" value="1"/>
</dbReference>
<evidence type="ECO:0000256" key="12">
    <source>
        <dbReference type="ARBA" id="ARBA00030297"/>
    </source>
</evidence>
<keyword evidence="7" id="KW-0648">Protein biosynthesis</keyword>
<dbReference type="GO" id="GO:0016787">
    <property type="term" value="F:hydrolase activity"/>
    <property type="evidence" value="ECO:0007669"/>
    <property type="project" value="UniProtKB-KW"/>
</dbReference>
<dbReference type="InterPro" id="IPR014001">
    <property type="entry name" value="Helicase_ATP-bd"/>
</dbReference>
<evidence type="ECO:0000256" key="13">
    <source>
        <dbReference type="PROSITE-ProRule" id="PRU00552"/>
    </source>
</evidence>
<dbReference type="InterPro" id="IPR011545">
    <property type="entry name" value="DEAD/DEAH_box_helicase_dom"/>
</dbReference>
<dbReference type="PROSITE" id="PS51192">
    <property type="entry name" value="HELICASE_ATP_BIND_1"/>
    <property type="match status" value="1"/>
</dbReference>
<evidence type="ECO:0000256" key="9">
    <source>
        <dbReference type="ARBA" id="ARBA00024417"/>
    </source>
</evidence>
<dbReference type="GO" id="GO:0003724">
    <property type="term" value="F:RNA helicase activity"/>
    <property type="evidence" value="ECO:0007669"/>
    <property type="project" value="UniProtKB-EC"/>
</dbReference>
<dbReference type="InterPro" id="IPR000629">
    <property type="entry name" value="RNA-helicase_DEAD-box_CS"/>
</dbReference>
<dbReference type="PANTHER" id="PTHR47958">
    <property type="entry name" value="ATP-DEPENDENT RNA HELICASE DBP3"/>
    <property type="match status" value="1"/>
</dbReference>
<evidence type="ECO:0000256" key="4">
    <source>
        <dbReference type="ARBA" id="ARBA00022801"/>
    </source>
</evidence>
<evidence type="ECO:0000256" key="6">
    <source>
        <dbReference type="ARBA" id="ARBA00022840"/>
    </source>
</evidence>
<keyword evidence="20" id="KW-1185">Reference proteome</keyword>
<evidence type="ECO:0000313" key="20">
    <source>
        <dbReference type="Proteomes" id="UP000515908"/>
    </source>
</evidence>
<organism evidence="19 20">
    <name type="scientific">Angomonas deanei</name>
    <dbReference type="NCBI Taxonomy" id="59799"/>
    <lineage>
        <taxon>Eukaryota</taxon>
        <taxon>Discoba</taxon>
        <taxon>Euglenozoa</taxon>
        <taxon>Kinetoplastea</taxon>
        <taxon>Metakinetoplastina</taxon>
        <taxon>Trypanosomatida</taxon>
        <taxon>Trypanosomatidae</taxon>
        <taxon>Strigomonadinae</taxon>
        <taxon>Angomonas</taxon>
    </lineage>
</organism>
<dbReference type="Pfam" id="PF00270">
    <property type="entry name" value="DEAD"/>
    <property type="match status" value="1"/>
</dbReference>
<feature type="compositionally biased region" description="Gly residues" evidence="15">
    <location>
        <begin position="512"/>
        <end position="525"/>
    </location>
</feature>
<keyword evidence="5 14" id="KW-0347">Helicase</keyword>
<dbReference type="Proteomes" id="UP000515908">
    <property type="component" value="Chromosome 24"/>
</dbReference>
<sequence>MSYNNNGGYGGGYQGGYRGGSGGGYGGGYHNSYGGGGGGYRGGMSNIGANLRSINWNEVNKVAAEWNFYKPQKERSEEEIRRWMDENAMTIYGERVPQPMLEFSDLVAPDAIHQGFADAGYKAPTAIQAMAWPILLNGRDIVGIARTGSGKTMGFMIPAALHIMAQPPLQPGDGPIALVMAPTRELAVQIETETQKALRRIPNVITTCVYGGTPKGPQVQALRAGVHVCIATPGRLLDLLEMGATNLLRITYLVLDEADRMLDMGFEDQIRKVCSQIRSDRQTLMFSATWPKEIRNLAASFQRDFIRVHVGSEDLTANKDVAQHVMVLQPFEKNNKLEEVLRQVGPRRVLIFTKTKKTADYIHEKLRRDLRQTVLVIHGDKMQSTRDYVIERFRKEENVVLVATDVAARGLDIKNLDVVINYDMPLNIEDYVHRIGRTGRAGKSGDAFTFVCSEDPSKTIRDLIDVLTRSNQAVPNELYGLSAQGGGGRGGRGGRGRGRGGYSHSYNHHQGGYQGGQGGYQGGQGYNNYGGNPNPGGYSGGYRGRGGSSAVPSGPSFSPY</sequence>
<evidence type="ECO:0000256" key="14">
    <source>
        <dbReference type="RuleBase" id="RU000492"/>
    </source>
</evidence>
<evidence type="ECO:0000256" key="15">
    <source>
        <dbReference type="SAM" id="MobiDB-lite"/>
    </source>
</evidence>
<reference evidence="19 20" key="1">
    <citation type="submission" date="2020-08" db="EMBL/GenBank/DDBJ databases">
        <authorList>
            <person name="Newling K."/>
            <person name="Davey J."/>
            <person name="Forrester S."/>
        </authorList>
    </citation>
    <scope>NUCLEOTIDE SEQUENCE [LARGE SCALE GENOMIC DNA]</scope>
    <source>
        <strain evidence="20">Crithidia deanei Carvalho (ATCC PRA-265)</strain>
    </source>
</reference>
<protein>
    <recommendedName>
        <fullName evidence="9">Probable eukaryotic initiation factor 4A</fullName>
        <ecNumber evidence="1">3.6.4.13</ecNumber>
    </recommendedName>
    <alternativeName>
        <fullName evidence="12">ATP-dependent RNA helicase eIF4A</fullName>
    </alternativeName>
</protein>
<gene>
    <name evidence="19" type="ORF">ADEAN_000967300</name>
</gene>
<dbReference type="Pfam" id="PF00271">
    <property type="entry name" value="Helicase_C"/>
    <property type="match status" value="1"/>
</dbReference>
<dbReference type="InterPro" id="IPR027417">
    <property type="entry name" value="P-loop_NTPase"/>
</dbReference>
<evidence type="ECO:0000256" key="3">
    <source>
        <dbReference type="ARBA" id="ARBA00022741"/>
    </source>
</evidence>
<proteinExistence type="inferred from homology"/>
<evidence type="ECO:0000256" key="11">
    <source>
        <dbReference type="ARBA" id="ARBA00025917"/>
    </source>
</evidence>
<dbReference type="SMART" id="SM00487">
    <property type="entry name" value="DEXDc"/>
    <property type="match status" value="1"/>
</dbReference>
<dbReference type="InterPro" id="IPR001650">
    <property type="entry name" value="Helicase_C-like"/>
</dbReference>
<dbReference type="PROSITE" id="PS51195">
    <property type="entry name" value="Q_MOTIF"/>
    <property type="match status" value="1"/>
</dbReference>
<dbReference type="GO" id="GO:0003676">
    <property type="term" value="F:nucleic acid binding"/>
    <property type="evidence" value="ECO:0007669"/>
    <property type="project" value="InterPro"/>
</dbReference>
<dbReference type="EMBL" id="LR877168">
    <property type="protein sequence ID" value="CAD2222134.1"/>
    <property type="molecule type" value="Genomic_DNA"/>
</dbReference>
<dbReference type="PROSITE" id="PS51194">
    <property type="entry name" value="HELICASE_CTER"/>
    <property type="match status" value="1"/>
</dbReference>
<dbReference type="Gene3D" id="3.40.50.300">
    <property type="entry name" value="P-loop containing nucleotide triphosphate hydrolases"/>
    <property type="match status" value="2"/>
</dbReference>
<dbReference type="CDD" id="cd18787">
    <property type="entry name" value="SF2_C_DEAD"/>
    <property type="match status" value="1"/>
</dbReference>
<keyword evidence="4 14" id="KW-0378">Hydrolase</keyword>
<dbReference type="EC" id="3.6.4.13" evidence="1"/>
<keyword evidence="6 14" id="KW-0067">ATP-binding</keyword>
<feature type="region of interest" description="Disordered" evidence="15">
    <location>
        <begin position="478"/>
        <end position="560"/>
    </location>
</feature>
<comment type="subunit">
    <text evidence="11">eIF4F is a multi-subunit complex, the composition of which varies with external and internal environmental conditions. It is composed of at least EIF4A, EIF4E and EIF4G.</text>
</comment>
<evidence type="ECO:0000259" key="16">
    <source>
        <dbReference type="PROSITE" id="PS51192"/>
    </source>
</evidence>
<dbReference type="AlphaFoldDB" id="A0A7G2CT73"/>
<evidence type="ECO:0000256" key="2">
    <source>
        <dbReference type="ARBA" id="ARBA00022540"/>
    </source>
</evidence>
<evidence type="ECO:0000256" key="8">
    <source>
        <dbReference type="ARBA" id="ARBA00024352"/>
    </source>
</evidence>
<dbReference type="FunFam" id="3.40.50.300:FF:000008">
    <property type="entry name" value="ATP-dependent RNA helicase RhlB"/>
    <property type="match status" value="1"/>
</dbReference>